<dbReference type="Proteomes" id="UP000583613">
    <property type="component" value="Unassembled WGS sequence"/>
</dbReference>
<evidence type="ECO:0000256" key="1">
    <source>
        <dbReference type="ARBA" id="ARBA00004308"/>
    </source>
</evidence>
<reference evidence="6 7" key="1">
    <citation type="submission" date="2019-09" db="EMBL/GenBank/DDBJ databases">
        <title>Bird 10,000 Genomes (B10K) Project - Family phase.</title>
        <authorList>
            <person name="Zhang G."/>
        </authorList>
    </citation>
    <scope>NUCLEOTIDE SEQUENCE [LARGE SCALE GENOMIC DNA]</scope>
    <source>
        <strain evidence="6">B10K-DU-001-04</strain>
        <tissue evidence="6">Muscle</tissue>
    </source>
</reference>
<evidence type="ECO:0000313" key="6">
    <source>
        <dbReference type="EMBL" id="NXF88134.1"/>
    </source>
</evidence>
<keyword evidence="2" id="KW-0597">Phosphoprotein</keyword>
<name>A0A7K8XBD2_9PICI</name>
<dbReference type="Gene3D" id="1.20.58.60">
    <property type="match status" value="1"/>
</dbReference>
<feature type="region of interest" description="Disordered" evidence="5">
    <location>
        <begin position="251"/>
        <end position="283"/>
    </location>
</feature>
<feature type="non-terminal residue" evidence="6">
    <location>
        <position position="463"/>
    </location>
</feature>
<dbReference type="SUPFAM" id="SSF46966">
    <property type="entry name" value="Spectrin repeat"/>
    <property type="match status" value="1"/>
</dbReference>
<comment type="caution">
    <text evidence="6">The sequence shown here is derived from an EMBL/GenBank/DDBJ whole genome shotgun (WGS) entry which is preliminary data.</text>
</comment>
<dbReference type="OrthoDB" id="9448174at2759"/>
<dbReference type="AlphaFoldDB" id="A0A7K8XBD2"/>
<evidence type="ECO:0000256" key="2">
    <source>
        <dbReference type="ARBA" id="ARBA00022553"/>
    </source>
</evidence>
<keyword evidence="7" id="KW-1185">Reference proteome</keyword>
<evidence type="ECO:0000313" key="7">
    <source>
        <dbReference type="Proteomes" id="UP000583613"/>
    </source>
</evidence>
<sequence>PLLDGRKTTEHAREVSSYQATYWACAIPESLPPSPDRRSPHWNPNKEYEDLLDYAYPLKPRYKLGKVPEPFLHDSGIGLDSFSASLEGTSRSTSIYDRGRQAQGGGGNGHHRLVAYVERCSTPRPGRRGCSGASLCCEPLPVAEEFSFPRKASSHSSRSSAKDLMVESAGPGSSGHPAADGRSWHARGSSFLSHKGQVKSTHRFVPTTEVLPLRKEWDADEEFLSLPPRLLELDGLAQFLSSLSLTVRMPVQSHQNPQHHADSRQAPGSRAAPGGEACGRDRRGNAGPYGGLGHPCSPCRPRWENSELCGQIHRDPLQGLHLAAGLRDTLDGTYLNEPWVKGHPKRSHQGESLAQCIKMFCCQLEELIRWLYKVVDTAGSWHPASSGTEGMKALLHRYLEFRKDVASHRSLTKSVLERGEALLDCMAVSSPALKDTLGLIVKQSEELETHAEHLYESVLAAAG</sequence>
<protein>
    <submittedName>
        <fullName evidence="6">CEP68 protein</fullName>
    </submittedName>
</protein>
<evidence type="ECO:0000256" key="3">
    <source>
        <dbReference type="ARBA" id="ARBA00022737"/>
    </source>
</evidence>
<dbReference type="PANTHER" id="PTHR14514:SF2">
    <property type="entry name" value="A-KINASE ANCHOR PROTEIN 6"/>
    <property type="match status" value="1"/>
</dbReference>
<dbReference type="EMBL" id="VWZE01006845">
    <property type="protein sequence ID" value="NXF88134.1"/>
    <property type="molecule type" value="Genomic_DNA"/>
</dbReference>
<evidence type="ECO:0000256" key="4">
    <source>
        <dbReference type="ARBA" id="ARBA00023136"/>
    </source>
</evidence>
<dbReference type="PANTHER" id="PTHR14514">
    <property type="entry name" value="PKA ANCHORING PROTEIN"/>
    <property type="match status" value="1"/>
</dbReference>
<evidence type="ECO:0000256" key="5">
    <source>
        <dbReference type="SAM" id="MobiDB-lite"/>
    </source>
</evidence>
<accession>A0A7K8XBD2</accession>
<keyword evidence="3" id="KW-0677">Repeat</keyword>
<keyword evidence="4" id="KW-0472">Membrane</keyword>
<comment type="subcellular location">
    <subcellularLocation>
        <location evidence="1">Endomembrane system</location>
    </subcellularLocation>
</comment>
<feature type="region of interest" description="Disordered" evidence="5">
    <location>
        <begin position="148"/>
        <end position="183"/>
    </location>
</feature>
<feature type="compositionally biased region" description="Low complexity" evidence="5">
    <location>
        <begin position="149"/>
        <end position="159"/>
    </location>
</feature>
<feature type="non-terminal residue" evidence="6">
    <location>
        <position position="1"/>
    </location>
</feature>
<gene>
    <name evidence="6" type="primary">Cep68</name>
    <name evidence="6" type="ORF">EUBBOU_R13188</name>
</gene>
<organism evidence="6 7">
    <name type="scientific">Eubucco bourcierii</name>
    <name type="common">red-headed barbet</name>
    <dbReference type="NCBI Taxonomy" id="91767"/>
    <lineage>
        <taxon>Eukaryota</taxon>
        <taxon>Metazoa</taxon>
        <taxon>Chordata</taxon>
        <taxon>Craniata</taxon>
        <taxon>Vertebrata</taxon>
        <taxon>Euteleostomi</taxon>
        <taxon>Archelosauria</taxon>
        <taxon>Archosauria</taxon>
        <taxon>Dinosauria</taxon>
        <taxon>Saurischia</taxon>
        <taxon>Theropoda</taxon>
        <taxon>Coelurosauria</taxon>
        <taxon>Aves</taxon>
        <taxon>Neognathae</taxon>
        <taxon>Neoaves</taxon>
        <taxon>Telluraves</taxon>
        <taxon>Coraciimorphae</taxon>
        <taxon>Piciformes</taxon>
        <taxon>Ramphastidae</taxon>
        <taxon>Eubucco</taxon>
    </lineage>
</organism>
<proteinExistence type="predicted"/>